<name>A0A7U9C0T9_9GAMM</name>
<dbReference type="EMBL" id="JH393257">
    <property type="protein sequence ID" value="EHJ93078.1"/>
    <property type="molecule type" value="Genomic_DNA"/>
</dbReference>
<evidence type="ECO:0008006" key="3">
    <source>
        <dbReference type="Google" id="ProtNLM"/>
    </source>
</evidence>
<sequence>MKILLCGDYSSVHTELAKALRLNGHSVTVLSDGDGYKNIQADIKISASPPQNYFGKLWNLFFDFLGLFGLRKYLSFRKKYDLGRYDVIQMINPVVIPAFGAIGNLMFIKHLEKHTDAFYLCALGDDKTWVSSCLRGSFKYSPLNRLTFKNFYRYYYSLKYVVSPAYAYLDRYAVKKAKAIIAGLDDYFLAYKDLPNVRLIRLPISRDHFVQPKYKDLEKEPLVIFHAWQKGKELKKGNDILHEAALSAVRKYGEKKIKYVIASGLPYEEYLKAYNDCDIYLDQVYSYDGGVTAALGMAAGKVVFSGYELFAEYSGKAPNSIKNVGVNASSNLAQLEESLFYIIENTHVLDDLKHKAYFYALNNYESIMIAEKYIDVWTEGEK</sequence>
<gene>
    <name evidence="1" type="ORF">KUC_0022</name>
</gene>
<evidence type="ECO:0000313" key="2">
    <source>
        <dbReference type="Proteomes" id="UP000005756"/>
    </source>
</evidence>
<dbReference type="OrthoDB" id="6638088at2"/>
<dbReference type="RefSeq" id="WP_007111014.1">
    <property type="nucleotide sequence ID" value="NZ_JH393257.1"/>
</dbReference>
<protein>
    <recommendedName>
        <fullName evidence="3">Glycosyltransferase</fullName>
    </recommendedName>
</protein>
<dbReference type="AlphaFoldDB" id="A0A7U9C0T9"/>
<dbReference type="SUPFAM" id="SSF53756">
    <property type="entry name" value="UDP-Glycosyltransferase/glycogen phosphorylase"/>
    <property type="match status" value="1"/>
</dbReference>
<reference evidence="1 2" key="1">
    <citation type="submission" date="2011-10" db="EMBL/GenBank/DDBJ databases">
        <authorList>
            <person name="Quillaguamn J."/>
            <person name="Guzmn D."/>
            <person name="Balderrama-Subieta A."/>
            <person name="Cardona-Ortuo C."/>
            <person name="Guevara-Martnez M."/>
            <person name="Callisaya-Quispe N."/>
        </authorList>
    </citation>
    <scope>NUCLEOTIDE SEQUENCE [LARGE SCALE GENOMIC DNA]</scope>
    <source>
        <strain evidence="1 2">LC1</strain>
    </source>
</reference>
<proteinExistence type="predicted"/>
<dbReference type="Proteomes" id="UP000005756">
    <property type="component" value="Unassembled WGS sequence"/>
</dbReference>
<organism evidence="1 2">
    <name type="scientific">Vreelandella boliviensis LC1</name>
    <dbReference type="NCBI Taxonomy" id="1072583"/>
    <lineage>
        <taxon>Bacteria</taxon>
        <taxon>Pseudomonadati</taxon>
        <taxon>Pseudomonadota</taxon>
        <taxon>Gammaproteobacteria</taxon>
        <taxon>Oceanospirillales</taxon>
        <taxon>Halomonadaceae</taxon>
        <taxon>Vreelandella</taxon>
    </lineage>
</organism>
<accession>A0A7U9C0T9</accession>
<evidence type="ECO:0000313" key="1">
    <source>
        <dbReference type="EMBL" id="EHJ93078.1"/>
    </source>
</evidence>
<dbReference type="Gene3D" id="3.40.50.2000">
    <property type="entry name" value="Glycogen Phosphorylase B"/>
    <property type="match status" value="2"/>
</dbReference>